<dbReference type="KEGG" id="lpav:PLANPX_2988"/>
<name>A0A5K7XGG5_9BACT</name>
<organism evidence="1 2">
    <name type="scientific">Lacipirellula parvula</name>
    <dbReference type="NCBI Taxonomy" id="2650471"/>
    <lineage>
        <taxon>Bacteria</taxon>
        <taxon>Pseudomonadati</taxon>
        <taxon>Planctomycetota</taxon>
        <taxon>Planctomycetia</taxon>
        <taxon>Pirellulales</taxon>
        <taxon>Lacipirellulaceae</taxon>
        <taxon>Lacipirellula</taxon>
    </lineage>
</organism>
<reference evidence="2" key="1">
    <citation type="submission" date="2019-10" db="EMBL/GenBank/DDBJ databases">
        <title>Lacipirellula parvula gen. nov., sp. nov., representing a lineage of planctomycetes widespread in freshwater anoxic habitats, and description of the family Lacipirellulaceae.</title>
        <authorList>
            <person name="Dedysh S.N."/>
            <person name="Kulichevskaya I.S."/>
            <person name="Beletsky A.V."/>
            <person name="Rakitin A.L."/>
            <person name="Mardanov A.V."/>
            <person name="Ivanova A.A."/>
            <person name="Saltykova V.X."/>
            <person name="Rijpstra W.I.C."/>
            <person name="Sinninghe Damste J.S."/>
            <person name="Ravin N.V."/>
        </authorList>
    </citation>
    <scope>NUCLEOTIDE SEQUENCE [LARGE SCALE GENOMIC DNA]</scope>
    <source>
        <strain evidence="2">PX69</strain>
    </source>
</reference>
<proteinExistence type="predicted"/>
<keyword evidence="2" id="KW-1185">Reference proteome</keyword>
<sequence>MNMISVGIELRVQLFSLVASRRRNTIRVVSPGPLQEEFEAEWVG</sequence>
<evidence type="ECO:0000313" key="1">
    <source>
        <dbReference type="EMBL" id="BBO33376.1"/>
    </source>
</evidence>
<accession>A0A5K7XGG5</accession>
<dbReference type="AlphaFoldDB" id="A0A5K7XGG5"/>
<dbReference type="Proteomes" id="UP000326837">
    <property type="component" value="Chromosome"/>
</dbReference>
<protein>
    <submittedName>
        <fullName evidence="1">Uncharacterized protein</fullName>
    </submittedName>
</protein>
<evidence type="ECO:0000313" key="2">
    <source>
        <dbReference type="Proteomes" id="UP000326837"/>
    </source>
</evidence>
<dbReference type="EMBL" id="AP021861">
    <property type="protein sequence ID" value="BBO33376.1"/>
    <property type="molecule type" value="Genomic_DNA"/>
</dbReference>
<gene>
    <name evidence="1" type="ORF">PLANPX_2988</name>
</gene>